<proteinExistence type="predicted"/>
<organism evidence="1 2">
    <name type="scientific">Syntrophus aciditrophicus (strain SB)</name>
    <dbReference type="NCBI Taxonomy" id="56780"/>
    <lineage>
        <taxon>Bacteria</taxon>
        <taxon>Pseudomonadati</taxon>
        <taxon>Thermodesulfobacteriota</taxon>
        <taxon>Syntrophia</taxon>
        <taxon>Syntrophales</taxon>
        <taxon>Syntrophaceae</taxon>
        <taxon>Syntrophus</taxon>
    </lineage>
</organism>
<evidence type="ECO:0000313" key="2">
    <source>
        <dbReference type="Proteomes" id="UP000001933"/>
    </source>
</evidence>
<dbReference type="EMBL" id="CP000252">
    <property type="protein sequence ID" value="ABC76973.1"/>
    <property type="molecule type" value="Genomic_DNA"/>
</dbReference>
<dbReference type="HOGENOM" id="CLU_2756370_0_0_7"/>
<dbReference type="InParanoid" id="Q2LSA9"/>
<reference evidence="1 2" key="1">
    <citation type="journal article" date="2007" name="Proc. Natl. Acad. Sci. U.S.A.">
        <title>The genome of Syntrophus aciditrophicus: life at the thermodynamic limit of microbial growth.</title>
        <authorList>
            <person name="McInerney M.J."/>
            <person name="Rohlin L."/>
            <person name="Mouttaki H."/>
            <person name="Kim U."/>
            <person name="Krupp R.S."/>
            <person name="Rios-Hernandez L."/>
            <person name="Sieber J."/>
            <person name="Struchtemeyer C.G."/>
            <person name="Bhattacharyya A."/>
            <person name="Campbell J.W."/>
            <person name="Gunsalus R.P."/>
        </authorList>
    </citation>
    <scope>NUCLEOTIDE SEQUENCE [LARGE SCALE GENOMIC DNA]</scope>
    <source>
        <strain evidence="1 2">SB</strain>
    </source>
</reference>
<sequence>MVKKCFSLFPPLLYPLSFDTGQVILYQVVFILLTVPASSSTPRRIIGTAASPSSCFPVILDAGNLGIKDQ</sequence>
<gene>
    <name evidence="1" type="ORF">SYN_01371</name>
</gene>
<protein>
    <submittedName>
        <fullName evidence="1">Hypothetical cytosolic protein</fullName>
    </submittedName>
</protein>
<name>Q2LSA9_SYNAS</name>
<keyword evidence="2" id="KW-1185">Reference proteome</keyword>
<accession>Q2LSA9</accession>
<evidence type="ECO:0000313" key="1">
    <source>
        <dbReference type="EMBL" id="ABC76973.1"/>
    </source>
</evidence>
<dbReference type="STRING" id="56780.SYN_01371"/>
<dbReference type="Proteomes" id="UP000001933">
    <property type="component" value="Chromosome"/>
</dbReference>
<dbReference type="KEGG" id="sat:SYN_01371"/>
<dbReference type="AlphaFoldDB" id="Q2LSA9"/>